<name>A0A653EU37_9MYCO</name>
<organism evidence="1">
    <name type="scientific">Mycobacterium riyadhense</name>
    <dbReference type="NCBI Taxonomy" id="486698"/>
    <lineage>
        <taxon>Bacteria</taxon>
        <taxon>Bacillati</taxon>
        <taxon>Actinomycetota</taxon>
        <taxon>Actinomycetes</taxon>
        <taxon>Mycobacteriales</taxon>
        <taxon>Mycobacteriaceae</taxon>
        <taxon>Mycobacterium</taxon>
    </lineage>
</organism>
<proteinExistence type="predicted"/>
<gene>
    <name evidence="1" type="ORF">BIN_B_03762</name>
</gene>
<accession>A0A653EU37</accession>
<protein>
    <submittedName>
        <fullName evidence="1">Uncharacterized protein</fullName>
    </submittedName>
</protein>
<sequence>MGMKLQLEDVSTAEALAEGKLLRGDGCRPRVCFRRLEVDAGTAPSTAAVDRDC</sequence>
<dbReference type="EMBL" id="LR589109">
    <property type="protein sequence ID" value="VTP00843.1"/>
    <property type="molecule type" value="Genomic_DNA"/>
</dbReference>
<reference evidence="1" key="1">
    <citation type="submission" date="2019-05" db="EMBL/GenBank/DDBJ databases">
        <authorList>
            <person name="Naeem R."/>
            <person name="Antony C."/>
            <person name="Guan Q."/>
        </authorList>
    </citation>
    <scope>NUCLEOTIDE SEQUENCE</scope>
    <source>
        <strain evidence="1">2</strain>
    </source>
</reference>
<evidence type="ECO:0000313" key="1">
    <source>
        <dbReference type="EMBL" id="VTP00843.1"/>
    </source>
</evidence>
<dbReference type="AlphaFoldDB" id="A0A653EU37"/>